<evidence type="ECO:0000259" key="6">
    <source>
        <dbReference type="Pfam" id="PF07669"/>
    </source>
</evidence>
<evidence type="ECO:0000256" key="1">
    <source>
        <dbReference type="ARBA" id="ARBA00011900"/>
    </source>
</evidence>
<feature type="domain" description="MmeI-like target recognition" evidence="7">
    <location>
        <begin position="1044"/>
        <end position="1224"/>
    </location>
</feature>
<sequence>MPPRGRGGHGWAPRTKTASELHRGWLELVDSEGPFLAVPPLKRVWPHGMPGLSAERLDALRIAKPAFDHAWEAADLDPDDEPMRVKYRQARDEWVRTVLRDVAGWQNALIWGAEEALAVVVDSPDRRVQVASQGVLRGPDGLAALVSVVDRSADLRATGSDGWAASAIDRMAEMLRQSDVRIGVVTDGQWWALVSVQPEVMVASGIVDALTWTEEPLARNAFLTLLSRQYLIGGAPDERLPVLFAESVAAAEEVTEALGTQVRAATEGLVQAFWQAAEEARRRGQDDPLPADPGETYTAAVTVMMRVVFLLFAEERGLLPAGWLFRAGYGLSDQLDVLERRVLDEGEESLDSTYLTWHRLLATSQALHRGATFEDMRMPAYGGSLFDPERFPFLIAPGESGTLALTVSDRVMLHILRSIQIAQFGAGDARRISFRDIDVEQIGYIYENLLGYTCSRVIGDIQVGLRGSAGAEPEMPLTVLEALAELHPEPAALASAIIGWLKENQPSARPPSVSTLAKLLATAPSEEAERALRAVSADDVLRDRLRRWATVTRPDLRGHPTVVPEGGLLVTETPSRRNAGAHYTPSDLAMAVVEHALEPLCYSPGPHQTPDTTRWRLRAPDEILGLKVVDIAAGSGAFLVAAARYLGARLVEAWIAEDPTNARLRGLGQRAVRQVVARCLYGADINAMAVEMCKLSLWLVSLDRNLPFSFVDDKILHGNSLLGLTSLRQLRALHIDPPENQQPRLTAVDADTAVRRVMGIRGDLASEVDEFDPQRSATAKRRLLDRQHQAIADASTIADAVIAVGLRLGGKPGSAMDEAYDDLAEAVGAAWPPDGGAGNPEALNMVIEAGLTPTVTTDYSRWKPLHWVLEVPDVLVGHGGFDAVIGNPPYLDGRKIARVAGSNFRDWIIQQLANGKTGTADLVVYFFLRAYELLRSTGTFGLLGTNSVGQGISREVGLDQLVANGVTLTRAVQSAAWPSASANLEYAAIWGSVAPVAEDAHRVADGVVVPRISSLLEAAGRIDGNPVELTENDGVAYQGCIVLGKGFLLEPDEAHSWIVADGENREVLFPYLNGEDVNSRPDLSPSRWVIDFGDRCLICSGRYPQPFARLYETVRLERAKASAVVAAANWWQFWRPRQRMREKLAEMDSILVIARVSRTVMPVRIPNASVPSDAVVIFATGSYVDQAVLSSSLHQLWAIKYGSGMRNDPRYTPSDVFDTFPRPEATTRLDQMGQALDNRRREIMLRRQLGLTKLYNLVNDPDLPDDVDQDVATMRRLHVQLDEAVAAAYDWSDVDLDHGFHTYRQATRWTVSPAARVELLDRLLAENLRRAAAQPKRTGKALTATRPRIARQRTVNENQGTLL</sequence>
<evidence type="ECO:0000313" key="9">
    <source>
        <dbReference type="Proteomes" id="UP001500967"/>
    </source>
</evidence>
<dbReference type="EC" id="2.1.1.72" evidence="1"/>
<gene>
    <name evidence="8" type="ORF">GCM10009539_59820</name>
</gene>
<name>A0ABN0UYB8_9ACTN</name>
<keyword evidence="3" id="KW-0808">Transferase</keyword>
<dbReference type="InterPro" id="IPR011639">
    <property type="entry name" value="MethylTrfase_TaqI-like_dom"/>
</dbReference>
<keyword evidence="4" id="KW-0949">S-adenosyl-L-methionine</keyword>
<dbReference type="GO" id="GO:0008168">
    <property type="term" value="F:methyltransferase activity"/>
    <property type="evidence" value="ECO:0007669"/>
    <property type="project" value="UniProtKB-KW"/>
</dbReference>
<comment type="catalytic activity">
    <reaction evidence="5">
        <text>a 2'-deoxyadenosine in DNA + S-adenosyl-L-methionine = an N(6)-methyl-2'-deoxyadenosine in DNA + S-adenosyl-L-homocysteine + H(+)</text>
        <dbReference type="Rhea" id="RHEA:15197"/>
        <dbReference type="Rhea" id="RHEA-COMP:12418"/>
        <dbReference type="Rhea" id="RHEA-COMP:12419"/>
        <dbReference type="ChEBI" id="CHEBI:15378"/>
        <dbReference type="ChEBI" id="CHEBI:57856"/>
        <dbReference type="ChEBI" id="CHEBI:59789"/>
        <dbReference type="ChEBI" id="CHEBI:90615"/>
        <dbReference type="ChEBI" id="CHEBI:90616"/>
        <dbReference type="EC" id="2.1.1.72"/>
    </reaction>
</comment>
<comment type="caution">
    <text evidence="8">The sequence shown here is derived from an EMBL/GenBank/DDBJ whole genome shotgun (WGS) entry which is preliminary data.</text>
</comment>
<feature type="domain" description="Type II methyltransferase M.TaqI-like" evidence="6">
    <location>
        <begin position="679"/>
        <end position="947"/>
    </location>
</feature>
<dbReference type="PANTHER" id="PTHR33841:SF1">
    <property type="entry name" value="DNA METHYLTRANSFERASE A"/>
    <property type="match status" value="1"/>
</dbReference>
<organism evidence="8 9">
    <name type="scientific">Cryptosporangium japonicum</name>
    <dbReference type="NCBI Taxonomy" id="80872"/>
    <lineage>
        <taxon>Bacteria</taxon>
        <taxon>Bacillati</taxon>
        <taxon>Actinomycetota</taxon>
        <taxon>Actinomycetes</taxon>
        <taxon>Cryptosporangiales</taxon>
        <taxon>Cryptosporangiaceae</taxon>
        <taxon>Cryptosporangium</taxon>
    </lineage>
</organism>
<proteinExistence type="predicted"/>
<dbReference type="Pfam" id="PF20466">
    <property type="entry name" value="MmeI_TRD"/>
    <property type="match status" value="1"/>
</dbReference>
<dbReference type="InterPro" id="IPR029063">
    <property type="entry name" value="SAM-dependent_MTases_sf"/>
</dbReference>
<keyword evidence="2 8" id="KW-0489">Methyltransferase</keyword>
<dbReference type="InterPro" id="IPR046820">
    <property type="entry name" value="MmeI_TRD"/>
</dbReference>
<evidence type="ECO:0000256" key="4">
    <source>
        <dbReference type="ARBA" id="ARBA00022691"/>
    </source>
</evidence>
<dbReference type="EMBL" id="BAAAGX010000025">
    <property type="protein sequence ID" value="GAA0265351.1"/>
    <property type="molecule type" value="Genomic_DNA"/>
</dbReference>
<dbReference type="Proteomes" id="UP001500967">
    <property type="component" value="Unassembled WGS sequence"/>
</dbReference>
<dbReference type="Pfam" id="PF07669">
    <property type="entry name" value="Eco57I"/>
    <property type="match status" value="1"/>
</dbReference>
<accession>A0ABN0UYB8</accession>
<evidence type="ECO:0000313" key="8">
    <source>
        <dbReference type="EMBL" id="GAA0265351.1"/>
    </source>
</evidence>
<evidence type="ECO:0000256" key="2">
    <source>
        <dbReference type="ARBA" id="ARBA00022603"/>
    </source>
</evidence>
<dbReference type="InterPro" id="IPR002052">
    <property type="entry name" value="DNA_methylase_N6_adenine_CS"/>
</dbReference>
<dbReference type="PROSITE" id="PS00092">
    <property type="entry name" value="N6_MTASE"/>
    <property type="match status" value="1"/>
</dbReference>
<keyword evidence="9" id="KW-1185">Reference proteome</keyword>
<evidence type="ECO:0000256" key="3">
    <source>
        <dbReference type="ARBA" id="ARBA00022679"/>
    </source>
</evidence>
<protein>
    <recommendedName>
        <fullName evidence="1">site-specific DNA-methyltransferase (adenine-specific)</fullName>
        <ecNumber evidence="1">2.1.1.72</ecNumber>
    </recommendedName>
</protein>
<reference evidence="8 9" key="1">
    <citation type="journal article" date="2019" name="Int. J. Syst. Evol. Microbiol.">
        <title>The Global Catalogue of Microorganisms (GCM) 10K type strain sequencing project: providing services to taxonomists for standard genome sequencing and annotation.</title>
        <authorList>
            <consortium name="The Broad Institute Genomics Platform"/>
            <consortium name="The Broad Institute Genome Sequencing Center for Infectious Disease"/>
            <person name="Wu L."/>
            <person name="Ma J."/>
        </authorList>
    </citation>
    <scope>NUCLEOTIDE SEQUENCE [LARGE SCALE GENOMIC DNA]</scope>
    <source>
        <strain evidence="8 9">JCM 10425</strain>
    </source>
</reference>
<evidence type="ECO:0000259" key="7">
    <source>
        <dbReference type="Pfam" id="PF20466"/>
    </source>
</evidence>
<dbReference type="GO" id="GO:0032259">
    <property type="term" value="P:methylation"/>
    <property type="evidence" value="ECO:0007669"/>
    <property type="project" value="UniProtKB-KW"/>
</dbReference>
<evidence type="ECO:0000256" key="5">
    <source>
        <dbReference type="ARBA" id="ARBA00047942"/>
    </source>
</evidence>
<dbReference type="PANTHER" id="PTHR33841">
    <property type="entry name" value="DNA METHYLTRANSFERASE YEEA-RELATED"/>
    <property type="match status" value="1"/>
</dbReference>
<dbReference type="InterPro" id="IPR050953">
    <property type="entry name" value="N4_N6_ade-DNA_methylase"/>
</dbReference>
<dbReference type="SUPFAM" id="SSF53335">
    <property type="entry name" value="S-adenosyl-L-methionine-dependent methyltransferases"/>
    <property type="match status" value="1"/>
</dbReference>
<dbReference type="Gene3D" id="3.40.50.150">
    <property type="entry name" value="Vaccinia Virus protein VP39"/>
    <property type="match status" value="2"/>
</dbReference>
<dbReference type="RefSeq" id="WP_425558279.1">
    <property type="nucleotide sequence ID" value="NZ_BAAAGX010000025.1"/>
</dbReference>
<dbReference type="PRINTS" id="PR00507">
    <property type="entry name" value="N12N6MTFRASE"/>
</dbReference>